<evidence type="ECO:0000256" key="13">
    <source>
        <dbReference type="PIRSR" id="PIRSR602401-1"/>
    </source>
</evidence>
<evidence type="ECO:0008006" key="17">
    <source>
        <dbReference type="Google" id="ProtNLM"/>
    </source>
</evidence>
<keyword evidence="16" id="KW-1185">Reference proteome</keyword>
<dbReference type="GO" id="GO:0016705">
    <property type="term" value="F:oxidoreductase activity, acting on paired donors, with incorporation or reduction of molecular oxygen"/>
    <property type="evidence" value="ECO:0007669"/>
    <property type="project" value="InterPro"/>
</dbReference>
<gene>
    <name evidence="15" type="ORF">O3M35_007217</name>
</gene>
<accession>A0AAW1DB80</accession>
<evidence type="ECO:0000256" key="9">
    <source>
        <dbReference type="ARBA" id="ARBA00023002"/>
    </source>
</evidence>
<evidence type="ECO:0000256" key="11">
    <source>
        <dbReference type="ARBA" id="ARBA00023033"/>
    </source>
</evidence>
<feature type="binding site" description="axial binding residue" evidence="13">
    <location>
        <position position="441"/>
    </location>
    <ligand>
        <name>heme</name>
        <dbReference type="ChEBI" id="CHEBI:30413"/>
    </ligand>
    <ligandPart>
        <name>Fe</name>
        <dbReference type="ChEBI" id="CHEBI:18248"/>
    </ligandPart>
</feature>
<keyword evidence="10 13" id="KW-0408">Iron</keyword>
<keyword evidence="8" id="KW-0492">Microsome</keyword>
<comment type="cofactor">
    <cofactor evidence="1 13">
        <name>heme</name>
        <dbReference type="ChEBI" id="CHEBI:30413"/>
    </cofactor>
</comment>
<dbReference type="InterPro" id="IPR001128">
    <property type="entry name" value="Cyt_P450"/>
</dbReference>
<dbReference type="InterPro" id="IPR036396">
    <property type="entry name" value="Cyt_P450_sf"/>
</dbReference>
<dbReference type="PROSITE" id="PS00086">
    <property type="entry name" value="CYTOCHROME_P450"/>
    <property type="match status" value="1"/>
</dbReference>
<name>A0AAW1DB80_9HEMI</name>
<reference evidence="15 16" key="1">
    <citation type="submission" date="2022-12" db="EMBL/GenBank/DDBJ databases">
        <title>Chromosome-level genome assembly of true bugs.</title>
        <authorList>
            <person name="Ma L."/>
            <person name="Li H."/>
        </authorList>
    </citation>
    <scope>NUCLEOTIDE SEQUENCE [LARGE SCALE GENOMIC DNA]</scope>
    <source>
        <strain evidence="15">Lab_2022b</strain>
    </source>
</reference>
<dbReference type="GO" id="GO:0005506">
    <property type="term" value="F:iron ion binding"/>
    <property type="evidence" value="ECO:0007669"/>
    <property type="project" value="InterPro"/>
</dbReference>
<dbReference type="InterPro" id="IPR002401">
    <property type="entry name" value="Cyt_P450_E_grp-I"/>
</dbReference>
<organism evidence="15 16">
    <name type="scientific">Rhynocoris fuscipes</name>
    <dbReference type="NCBI Taxonomy" id="488301"/>
    <lineage>
        <taxon>Eukaryota</taxon>
        <taxon>Metazoa</taxon>
        <taxon>Ecdysozoa</taxon>
        <taxon>Arthropoda</taxon>
        <taxon>Hexapoda</taxon>
        <taxon>Insecta</taxon>
        <taxon>Pterygota</taxon>
        <taxon>Neoptera</taxon>
        <taxon>Paraneoptera</taxon>
        <taxon>Hemiptera</taxon>
        <taxon>Heteroptera</taxon>
        <taxon>Panheteroptera</taxon>
        <taxon>Cimicomorpha</taxon>
        <taxon>Reduviidae</taxon>
        <taxon>Harpactorinae</taxon>
        <taxon>Harpactorini</taxon>
        <taxon>Rhynocoris</taxon>
    </lineage>
</organism>
<dbReference type="PRINTS" id="PR00385">
    <property type="entry name" value="P450"/>
</dbReference>
<keyword evidence="9 14" id="KW-0560">Oxidoreductase</keyword>
<dbReference type="InterPro" id="IPR050476">
    <property type="entry name" value="Insect_CytP450_Detox"/>
</dbReference>
<dbReference type="PRINTS" id="PR00463">
    <property type="entry name" value="EP450I"/>
</dbReference>
<dbReference type="EMBL" id="JAPXFL010000004">
    <property type="protein sequence ID" value="KAK9507338.1"/>
    <property type="molecule type" value="Genomic_DNA"/>
</dbReference>
<proteinExistence type="inferred from homology"/>
<keyword evidence="11 14" id="KW-0503">Monooxygenase</keyword>
<evidence type="ECO:0000256" key="6">
    <source>
        <dbReference type="ARBA" id="ARBA00022723"/>
    </source>
</evidence>
<dbReference type="InterPro" id="IPR017972">
    <property type="entry name" value="Cyt_P450_CS"/>
</dbReference>
<evidence type="ECO:0000256" key="8">
    <source>
        <dbReference type="ARBA" id="ARBA00022848"/>
    </source>
</evidence>
<evidence type="ECO:0000256" key="2">
    <source>
        <dbReference type="ARBA" id="ARBA00004174"/>
    </source>
</evidence>
<keyword evidence="6 13" id="KW-0479">Metal-binding</keyword>
<dbReference type="GO" id="GO:0005789">
    <property type="term" value="C:endoplasmic reticulum membrane"/>
    <property type="evidence" value="ECO:0007669"/>
    <property type="project" value="UniProtKB-SubCell"/>
</dbReference>
<comment type="subcellular location">
    <subcellularLocation>
        <location evidence="3">Endoplasmic reticulum membrane</location>
        <topology evidence="3">Peripheral membrane protein</topology>
    </subcellularLocation>
    <subcellularLocation>
        <location evidence="2">Microsome membrane</location>
        <topology evidence="2">Peripheral membrane protein</topology>
    </subcellularLocation>
</comment>
<evidence type="ECO:0000256" key="10">
    <source>
        <dbReference type="ARBA" id="ARBA00023004"/>
    </source>
</evidence>
<evidence type="ECO:0000256" key="4">
    <source>
        <dbReference type="ARBA" id="ARBA00010617"/>
    </source>
</evidence>
<evidence type="ECO:0000256" key="14">
    <source>
        <dbReference type="RuleBase" id="RU000461"/>
    </source>
</evidence>
<evidence type="ECO:0000313" key="15">
    <source>
        <dbReference type="EMBL" id="KAK9507338.1"/>
    </source>
</evidence>
<dbReference type="Pfam" id="PF00067">
    <property type="entry name" value="p450"/>
    <property type="match status" value="1"/>
</dbReference>
<evidence type="ECO:0000313" key="16">
    <source>
        <dbReference type="Proteomes" id="UP001461498"/>
    </source>
</evidence>
<dbReference type="PANTHER" id="PTHR24292:SF104">
    <property type="entry name" value="CYTOCHROME P450 308A1-RELATED"/>
    <property type="match status" value="1"/>
</dbReference>
<protein>
    <recommendedName>
        <fullName evidence="17">Cytochrome P450</fullName>
    </recommendedName>
</protein>
<dbReference type="GO" id="GO:0004497">
    <property type="term" value="F:monooxygenase activity"/>
    <property type="evidence" value="ECO:0007669"/>
    <property type="project" value="UniProtKB-KW"/>
</dbReference>
<keyword evidence="12" id="KW-0472">Membrane</keyword>
<evidence type="ECO:0000256" key="1">
    <source>
        <dbReference type="ARBA" id="ARBA00001971"/>
    </source>
</evidence>
<evidence type="ECO:0000256" key="5">
    <source>
        <dbReference type="ARBA" id="ARBA00022617"/>
    </source>
</evidence>
<comment type="caution">
    <text evidence="15">The sequence shown here is derived from an EMBL/GenBank/DDBJ whole genome shotgun (WGS) entry which is preliminary data.</text>
</comment>
<evidence type="ECO:0000256" key="7">
    <source>
        <dbReference type="ARBA" id="ARBA00022824"/>
    </source>
</evidence>
<evidence type="ECO:0000256" key="3">
    <source>
        <dbReference type="ARBA" id="ARBA00004406"/>
    </source>
</evidence>
<keyword evidence="5 13" id="KW-0349">Heme</keyword>
<sequence length="497" mass="57487">MLLILLGILVTCIILLWIYSSPFYWKRKGVPYLFPLPIFGSNLPSLYMSNPDFFDYLYNCFPNEKYFGFHFFMKPTLVVKDPTLMKEICIRDFEYFTWNAQYANENDPFSQNLFFLHGQAWKDIRLKLTPLYTPSKLRVINEYVDNCMIKVNKSINEKIQSNESIHFDKLTIAIATDVIVQSVFGIESDCFEKNSRFIDISNQMFSDSSNTKILLSMISPELNDFFKLNIFSNEVNNFIKNILEDVIKHRESNPTNNQDFLNLMITMMKNRKPNDEKYYPDKSIVPGNDFQTALAQALILFAGGAESSAMTMAFFLYEAALNQEIQDKCRDEIMAIVNETGTDIRPEDVNKLTYLDMAIKETMRKYPPFILMTRKCTKSYLLKDTNTVIEPGTLVVSFVKSLQWDPKHYPDPEQFIPERFADKSLIDPGTYLPWGLGPRTCIGKNFAKMEMILVMSRLLRKYRFTLSPKTAVPINFSPTAAVLKPDPGIYLDAQPIN</sequence>
<dbReference type="Gene3D" id="1.10.630.10">
    <property type="entry name" value="Cytochrome P450"/>
    <property type="match status" value="1"/>
</dbReference>
<dbReference type="CDD" id="cd11056">
    <property type="entry name" value="CYP6-like"/>
    <property type="match status" value="1"/>
</dbReference>
<keyword evidence="7" id="KW-0256">Endoplasmic reticulum</keyword>
<dbReference type="AlphaFoldDB" id="A0AAW1DB80"/>
<dbReference type="GO" id="GO:0020037">
    <property type="term" value="F:heme binding"/>
    <property type="evidence" value="ECO:0007669"/>
    <property type="project" value="InterPro"/>
</dbReference>
<dbReference type="Proteomes" id="UP001461498">
    <property type="component" value="Unassembled WGS sequence"/>
</dbReference>
<comment type="similarity">
    <text evidence="4 14">Belongs to the cytochrome P450 family.</text>
</comment>
<dbReference type="SUPFAM" id="SSF48264">
    <property type="entry name" value="Cytochrome P450"/>
    <property type="match status" value="1"/>
</dbReference>
<evidence type="ECO:0000256" key="12">
    <source>
        <dbReference type="ARBA" id="ARBA00023136"/>
    </source>
</evidence>
<dbReference type="PANTHER" id="PTHR24292">
    <property type="entry name" value="CYTOCHROME P450"/>
    <property type="match status" value="1"/>
</dbReference>